<name>A0A4R2R3K9_9PSEU</name>
<proteinExistence type="predicted"/>
<protein>
    <submittedName>
        <fullName evidence="1">Uncharacterized protein</fullName>
    </submittedName>
</protein>
<organism evidence="1 2">
    <name type="scientific">Tamaricihabitans halophyticus</name>
    <dbReference type="NCBI Taxonomy" id="1262583"/>
    <lineage>
        <taxon>Bacteria</taxon>
        <taxon>Bacillati</taxon>
        <taxon>Actinomycetota</taxon>
        <taxon>Actinomycetes</taxon>
        <taxon>Pseudonocardiales</taxon>
        <taxon>Pseudonocardiaceae</taxon>
        <taxon>Tamaricihabitans</taxon>
    </lineage>
</organism>
<dbReference type="EMBL" id="SLXQ01000003">
    <property type="protein sequence ID" value="TCP53965.1"/>
    <property type="molecule type" value="Genomic_DNA"/>
</dbReference>
<comment type="caution">
    <text evidence="1">The sequence shown here is derived from an EMBL/GenBank/DDBJ whole genome shotgun (WGS) entry which is preliminary data.</text>
</comment>
<dbReference type="OrthoDB" id="3701002at2"/>
<dbReference type="RefSeq" id="WP_132876758.1">
    <property type="nucleotide sequence ID" value="NZ_SLXQ01000003.1"/>
</dbReference>
<reference evidence="1 2" key="1">
    <citation type="submission" date="2019-03" db="EMBL/GenBank/DDBJ databases">
        <title>Genomic Encyclopedia of Type Strains, Phase IV (KMG-IV): sequencing the most valuable type-strain genomes for metagenomic binning, comparative biology and taxonomic classification.</title>
        <authorList>
            <person name="Goeker M."/>
        </authorList>
    </citation>
    <scope>NUCLEOTIDE SEQUENCE [LARGE SCALE GENOMIC DNA]</scope>
    <source>
        <strain evidence="1 2">DSM 45765</strain>
    </source>
</reference>
<gene>
    <name evidence="1" type="ORF">EV191_1035</name>
</gene>
<evidence type="ECO:0000313" key="2">
    <source>
        <dbReference type="Proteomes" id="UP000294911"/>
    </source>
</evidence>
<sequence>MDLNIENPWHSTEGRRARQHTFAALAEGNGPIADFAADVTSGHRQPADLLSYPPAAEDIHKRLSACGKLLAKLSTAERARIAPHAPAVLREMISTAAG</sequence>
<accession>A0A4R2R3K9</accession>
<dbReference type="AlphaFoldDB" id="A0A4R2R3K9"/>
<evidence type="ECO:0000313" key="1">
    <source>
        <dbReference type="EMBL" id="TCP53965.1"/>
    </source>
</evidence>
<keyword evidence="2" id="KW-1185">Reference proteome</keyword>
<dbReference type="Proteomes" id="UP000294911">
    <property type="component" value="Unassembled WGS sequence"/>
</dbReference>